<keyword evidence="1" id="KW-1133">Transmembrane helix</keyword>
<evidence type="ECO:0000313" key="2">
    <source>
        <dbReference type="EMBL" id="TWJ02217.1"/>
    </source>
</evidence>
<organism evidence="2 3">
    <name type="scientific">Mucilaginibacter frigoritolerans</name>
    <dbReference type="NCBI Taxonomy" id="652788"/>
    <lineage>
        <taxon>Bacteria</taxon>
        <taxon>Pseudomonadati</taxon>
        <taxon>Bacteroidota</taxon>
        <taxon>Sphingobacteriia</taxon>
        <taxon>Sphingobacteriales</taxon>
        <taxon>Sphingobacteriaceae</taxon>
        <taxon>Mucilaginibacter</taxon>
    </lineage>
</organism>
<comment type="caution">
    <text evidence="2">The sequence shown here is derived from an EMBL/GenBank/DDBJ whole genome shotgun (WGS) entry which is preliminary data.</text>
</comment>
<feature type="transmembrane region" description="Helical" evidence="1">
    <location>
        <begin position="7"/>
        <end position="25"/>
    </location>
</feature>
<reference evidence="2 3" key="1">
    <citation type="submission" date="2019-07" db="EMBL/GenBank/DDBJ databases">
        <title>Genomic Encyclopedia of Archaeal and Bacterial Type Strains, Phase II (KMG-II): from individual species to whole genera.</title>
        <authorList>
            <person name="Goeker M."/>
        </authorList>
    </citation>
    <scope>NUCLEOTIDE SEQUENCE [LARGE SCALE GENOMIC DNA]</scope>
    <source>
        <strain evidence="2 3">ATCC BAA-1854</strain>
    </source>
</reference>
<evidence type="ECO:0000256" key="1">
    <source>
        <dbReference type="SAM" id="Phobius"/>
    </source>
</evidence>
<dbReference type="AlphaFoldDB" id="A0A562UA63"/>
<sequence>MSTRFRFLYILLGTIGLVLLAYEIIANLPEFNPERVLLIALPDMLLFFLAYKTYPEESKA</sequence>
<keyword evidence="1" id="KW-0472">Membrane</keyword>
<dbReference type="OrthoDB" id="799680at2"/>
<name>A0A562UA63_9SPHI</name>
<dbReference type="EMBL" id="VLLI01000003">
    <property type="protein sequence ID" value="TWJ02217.1"/>
    <property type="molecule type" value="Genomic_DNA"/>
</dbReference>
<feature type="transmembrane region" description="Helical" evidence="1">
    <location>
        <begin position="37"/>
        <end position="54"/>
    </location>
</feature>
<proteinExistence type="predicted"/>
<protein>
    <submittedName>
        <fullName evidence="2">Uncharacterized protein</fullName>
    </submittedName>
</protein>
<gene>
    <name evidence="2" type="ORF">JN11_01189</name>
</gene>
<keyword evidence="1" id="KW-0812">Transmembrane</keyword>
<evidence type="ECO:0000313" key="3">
    <source>
        <dbReference type="Proteomes" id="UP000317010"/>
    </source>
</evidence>
<dbReference type="Proteomes" id="UP000317010">
    <property type="component" value="Unassembled WGS sequence"/>
</dbReference>
<keyword evidence="3" id="KW-1185">Reference proteome</keyword>
<dbReference type="RefSeq" id="WP_144910570.1">
    <property type="nucleotide sequence ID" value="NZ_VLLI01000003.1"/>
</dbReference>
<accession>A0A562UA63</accession>